<evidence type="ECO:0000313" key="2">
    <source>
        <dbReference type="Proteomes" id="UP001596037"/>
    </source>
</evidence>
<protein>
    <submittedName>
        <fullName evidence="1">Uncharacterized protein</fullName>
    </submittedName>
</protein>
<comment type="caution">
    <text evidence="1">The sequence shown here is derived from an EMBL/GenBank/DDBJ whole genome shotgun (WGS) entry which is preliminary data.</text>
</comment>
<name>A0ABW0NAH0_9BURK</name>
<sequence length="124" mass="13149">MSATVLKRATLTVLKQPASILVTEADVARGYLAVPSAVQVAVQTNSPAGYVLLVAAQDDFVREIVMSGLDSDIQLGAAGGLVFQRGGVRGVTRKNLDLRFRLVLAKGAQRGEHPWPVQLSVTPL</sequence>
<organism evidence="1 2">
    <name type="scientific">Caenimonas terrae</name>
    <dbReference type="NCBI Taxonomy" id="696074"/>
    <lineage>
        <taxon>Bacteria</taxon>
        <taxon>Pseudomonadati</taxon>
        <taxon>Pseudomonadota</taxon>
        <taxon>Betaproteobacteria</taxon>
        <taxon>Burkholderiales</taxon>
        <taxon>Comamonadaceae</taxon>
        <taxon>Caenimonas</taxon>
    </lineage>
</organism>
<reference evidence="2" key="1">
    <citation type="journal article" date="2019" name="Int. J. Syst. Evol. Microbiol.">
        <title>The Global Catalogue of Microorganisms (GCM) 10K type strain sequencing project: providing services to taxonomists for standard genome sequencing and annotation.</title>
        <authorList>
            <consortium name="The Broad Institute Genomics Platform"/>
            <consortium name="The Broad Institute Genome Sequencing Center for Infectious Disease"/>
            <person name="Wu L."/>
            <person name="Ma J."/>
        </authorList>
    </citation>
    <scope>NUCLEOTIDE SEQUENCE [LARGE SCALE GENOMIC DNA]</scope>
    <source>
        <strain evidence="2">CCUG 57401</strain>
    </source>
</reference>
<proteinExistence type="predicted"/>
<evidence type="ECO:0000313" key="1">
    <source>
        <dbReference type="EMBL" id="MFC5496178.1"/>
    </source>
</evidence>
<dbReference type="RefSeq" id="WP_376848209.1">
    <property type="nucleotide sequence ID" value="NZ_JBHSMF010000002.1"/>
</dbReference>
<accession>A0ABW0NAH0</accession>
<dbReference type="EMBL" id="JBHSMF010000002">
    <property type="protein sequence ID" value="MFC5496178.1"/>
    <property type="molecule type" value="Genomic_DNA"/>
</dbReference>
<dbReference type="Proteomes" id="UP001596037">
    <property type="component" value="Unassembled WGS sequence"/>
</dbReference>
<gene>
    <name evidence="1" type="ORF">ACFPOE_01410</name>
</gene>
<keyword evidence="2" id="KW-1185">Reference proteome</keyword>